<evidence type="ECO:0000313" key="1">
    <source>
        <dbReference type="EMBL" id="GBM63876.1"/>
    </source>
</evidence>
<comment type="caution">
    <text evidence="1">The sequence shown here is derived from an EMBL/GenBank/DDBJ whole genome shotgun (WGS) entry which is preliminary data.</text>
</comment>
<evidence type="ECO:0000313" key="2">
    <source>
        <dbReference type="Proteomes" id="UP000499080"/>
    </source>
</evidence>
<organism evidence="1 2">
    <name type="scientific">Araneus ventricosus</name>
    <name type="common">Orbweaver spider</name>
    <name type="synonym">Epeira ventricosa</name>
    <dbReference type="NCBI Taxonomy" id="182803"/>
    <lineage>
        <taxon>Eukaryota</taxon>
        <taxon>Metazoa</taxon>
        <taxon>Ecdysozoa</taxon>
        <taxon>Arthropoda</taxon>
        <taxon>Chelicerata</taxon>
        <taxon>Arachnida</taxon>
        <taxon>Araneae</taxon>
        <taxon>Araneomorphae</taxon>
        <taxon>Entelegynae</taxon>
        <taxon>Araneoidea</taxon>
        <taxon>Araneidae</taxon>
        <taxon>Araneus</taxon>
    </lineage>
</organism>
<name>A0A4Y2HF01_ARAVE</name>
<dbReference type="AlphaFoldDB" id="A0A4Y2HF01"/>
<dbReference type="Proteomes" id="UP000499080">
    <property type="component" value="Unassembled WGS sequence"/>
</dbReference>
<accession>A0A4Y2HF01</accession>
<reference evidence="1 2" key="1">
    <citation type="journal article" date="2019" name="Sci. Rep.">
        <title>Orb-weaving spider Araneus ventricosus genome elucidates the spidroin gene catalogue.</title>
        <authorList>
            <person name="Kono N."/>
            <person name="Nakamura H."/>
            <person name="Ohtoshi R."/>
            <person name="Moran D.A.P."/>
            <person name="Shinohara A."/>
            <person name="Yoshida Y."/>
            <person name="Fujiwara M."/>
            <person name="Mori M."/>
            <person name="Tomita M."/>
            <person name="Arakawa K."/>
        </authorList>
    </citation>
    <scope>NUCLEOTIDE SEQUENCE [LARGE SCALE GENOMIC DNA]</scope>
</reference>
<protein>
    <submittedName>
        <fullName evidence="1">Uncharacterized protein</fullName>
    </submittedName>
</protein>
<proteinExistence type="predicted"/>
<dbReference type="EMBL" id="BGPR01001895">
    <property type="protein sequence ID" value="GBM63876.1"/>
    <property type="molecule type" value="Genomic_DNA"/>
</dbReference>
<sequence>MLSTQKTYLLLPASEVLKTCESHLRNFALFNQGSKCLRFSVFLIQQLFVLSSFEAAEEDPSVEKELDNVLPSLLGDESHLRNFAFFTHSQPRQIIFDKFILNPTPFVLELKAEGDSSAVKELDNILTLLGR</sequence>
<gene>
    <name evidence="1" type="ORF">AVEN_48576_1</name>
</gene>
<keyword evidence="2" id="KW-1185">Reference proteome</keyword>
<dbReference type="OrthoDB" id="423313at2759"/>